<dbReference type="SUPFAM" id="SSF56726">
    <property type="entry name" value="DNA topoisomerase IV, alpha subunit"/>
    <property type="match status" value="1"/>
</dbReference>
<dbReference type="GO" id="GO:0003677">
    <property type="term" value="F:DNA binding"/>
    <property type="evidence" value="ECO:0007669"/>
    <property type="project" value="InterPro"/>
</dbReference>
<evidence type="ECO:0000259" key="1">
    <source>
        <dbReference type="Pfam" id="PF09983"/>
    </source>
</evidence>
<dbReference type="GO" id="GO:0005694">
    <property type="term" value="C:chromosome"/>
    <property type="evidence" value="ECO:0007669"/>
    <property type="project" value="InterPro"/>
</dbReference>
<proteinExistence type="predicted"/>
<sequence length="396" mass="43283">MSRKGFFQTDALLSELIRRHEANPSATRLTARIELEAFPNIETQDAFFGELAELEREGGIKVVRRRVAGEWTATGVSLLQPEVLYRRLGRDPSRIAVAKALSRVRQRSDLLAGAHEVIDEVGAAWERGVSRYGIAPLDDVSLGQVLDLAAAAGARSLEVDVSEVDYRTFSRRTARDSKALERQLPAVVHIMMTLFPQLDDGLKLRPAERLASAGIVRLAQPLLLAGPIVLDGESLPALPFVGLPPEEGSRVGLSGPATYVLTVENYASFVRHVREISSSDGGLVLYTGGFPSRAALAAIVRIASLADVPIFHWGDMDAGGVRIFRHLELALATCGIRLRPHLMDPQLLRDLGSVAERQPGIRRGQCTDSAITTLWDLIALEHLVHEQEELSPTRPL</sequence>
<dbReference type="OrthoDB" id="186173at2"/>
<dbReference type="Proteomes" id="UP000298213">
    <property type="component" value="Unassembled WGS sequence"/>
</dbReference>
<evidence type="ECO:0000313" key="2">
    <source>
        <dbReference type="EMBL" id="TFI58433.1"/>
    </source>
</evidence>
<accession>A0A4Y8ZR09</accession>
<dbReference type="Pfam" id="PF09983">
    <property type="entry name" value="JetD_C"/>
    <property type="match status" value="1"/>
</dbReference>
<dbReference type="InterPro" id="IPR036078">
    <property type="entry name" value="Spo11/TopoVI_A_sf"/>
</dbReference>
<protein>
    <recommendedName>
        <fullName evidence="1">Wadjet protein JetD C-terminal domain-containing protein</fullName>
    </recommendedName>
</protein>
<dbReference type="EMBL" id="SPDV01000016">
    <property type="protein sequence ID" value="TFI58433.1"/>
    <property type="molecule type" value="Genomic_DNA"/>
</dbReference>
<gene>
    <name evidence="2" type="ORF">E2493_09870</name>
</gene>
<dbReference type="AlphaFoldDB" id="A0A4Y8ZR09"/>
<comment type="caution">
    <text evidence="2">The sequence shown here is derived from an EMBL/GenBank/DDBJ whole genome shotgun (WGS) entry which is preliminary data.</text>
</comment>
<keyword evidence="3" id="KW-1185">Reference proteome</keyword>
<name>A0A4Y8ZR09_9SPHN</name>
<dbReference type="RefSeq" id="WP_135086245.1">
    <property type="nucleotide sequence ID" value="NZ_SPDV01000016.1"/>
</dbReference>
<reference evidence="2 3" key="1">
    <citation type="submission" date="2019-03" db="EMBL/GenBank/DDBJ databases">
        <title>Genome sequence of Sphingomonas sp. 17J27-24.</title>
        <authorList>
            <person name="Kim M."/>
            <person name="Maeng S."/>
            <person name="Sathiyaraj S."/>
        </authorList>
    </citation>
    <scope>NUCLEOTIDE SEQUENCE [LARGE SCALE GENOMIC DNA]</scope>
    <source>
        <strain evidence="2 3">17J27-24</strain>
    </source>
</reference>
<dbReference type="InterPro" id="IPR024534">
    <property type="entry name" value="JetD_C"/>
</dbReference>
<organism evidence="2 3">
    <name type="scientific">Sphingomonas parva</name>
    <dbReference type="NCBI Taxonomy" id="2555898"/>
    <lineage>
        <taxon>Bacteria</taxon>
        <taxon>Pseudomonadati</taxon>
        <taxon>Pseudomonadota</taxon>
        <taxon>Alphaproteobacteria</taxon>
        <taxon>Sphingomonadales</taxon>
        <taxon>Sphingomonadaceae</taxon>
        <taxon>Sphingomonas</taxon>
    </lineage>
</organism>
<feature type="domain" description="Wadjet protein JetD C-terminal" evidence="1">
    <location>
        <begin position="254"/>
        <end position="357"/>
    </location>
</feature>
<evidence type="ECO:0000313" key="3">
    <source>
        <dbReference type="Proteomes" id="UP000298213"/>
    </source>
</evidence>
<dbReference type="Gene3D" id="3.40.1360.10">
    <property type="match status" value="1"/>
</dbReference>